<reference evidence="3" key="1">
    <citation type="submission" date="2020-02" db="EMBL/GenBank/DDBJ databases">
        <authorList>
            <person name="Palmer J.M."/>
        </authorList>
    </citation>
    <scope>NUCLEOTIDE SEQUENCE</scope>
    <source>
        <strain evidence="3">EPUS1.4</strain>
        <tissue evidence="3">Thallus</tissue>
    </source>
</reference>
<dbReference type="PROSITE" id="PS50822">
    <property type="entry name" value="PIWI"/>
    <property type="match status" value="1"/>
</dbReference>
<evidence type="ECO:0000313" key="4">
    <source>
        <dbReference type="Proteomes" id="UP000606974"/>
    </source>
</evidence>
<evidence type="ECO:0000259" key="2">
    <source>
        <dbReference type="PROSITE" id="PS50822"/>
    </source>
</evidence>
<dbReference type="InterPro" id="IPR036085">
    <property type="entry name" value="PAZ_dom_sf"/>
</dbReference>
<dbReference type="SUPFAM" id="SSF53098">
    <property type="entry name" value="Ribonuclease H-like"/>
    <property type="match status" value="1"/>
</dbReference>
<sequence length="1037" mass="116830">MAPLDKGKGKAGLDARYLPIEKAPPPPPKLSEPPRKQASKRQPEEQKTDDHDPKDDEPLPQRPSVGKDGQRTQLDANYFAIDLGKTYAIYVYNLSFAGGYAPGSKRRERRVLQLLLDQYPACKSAATDYRECLVSTEQLTEENFPTTLRVLYHEIGDPPSHGADALKYYVTVSYLKKLELGPLHDYLGESSPGSQYTAKDETVAALNLLLGRYTNQATHVSKIGRGRVFDQRTTHSLRQPLRGGLEAVVGFEKSVRIAKAGLLLNLSAATSAFYMPLQMDELIDQWTNEACPHNYQGGRYAYQVRHLAKLERFLKGLQVRATYAPRRFHSVWGIARASIGSNRPTSDQVTFDLEHKDEHGKVISRESITVLEYFKREHGIQDATDCLVVDVGSQDKSIFIPANLLNVLPGNFYRHVLLGAQQSTMIQFACRPARIGTPDSPTHNHGLITNSGVPMLGISAQRPLNGPYDCFGFNVESHMLRIHGRYLTAPALQYRAYNAGRPVAKPNKILLSNDTQRGAWNIHDCTLALSARGGKWSWIELTKGPPCDDVQRHVFLNAIEDGIKRYCSFDNTEPWDHPDGTSSHILPYPDGKIEKKKKTLQEYLNKFKGNVSILFVILPDKNIPQYAMLKLVADTLVGIQTTCVVRDPNWKKQEKETQGQPSTRAHNPRGRQQGYQQRSQPGHQQPGRPHQGNRQSDRQLTIKEQARAYQGKTQIKCKPEVIANIMQKVNVRLRGINTVLANAEDPKLFTRETMVVGADVTHPGVGSLDKCPSIAAVVCSTSAFFGHYTASLRCQGSKVERIETFTEMLVERLKYWKAKSEARSGAKSRAKYPERLVIFRDGVSEGQFQMILKQEWPQIQKACQETYTRAQQQLPKVLLMCVLKRHATRFFPRSGNDLRSENDQDMLGNPNCGLVVDQGVTYKDGYDFYLQSHAVIKGTARPAHYVVLVDELNLAPDIVQRETYQHCFLYGRCNRAIGIHPAARLADRACDRGRKYLQHVFSPENEGQRTFDRATPEDSGAWIQDVHDDLKNEMFFL</sequence>
<feature type="compositionally biased region" description="Pro residues" evidence="1">
    <location>
        <begin position="22"/>
        <end position="31"/>
    </location>
</feature>
<dbReference type="InterPro" id="IPR003165">
    <property type="entry name" value="Piwi"/>
</dbReference>
<evidence type="ECO:0000313" key="3">
    <source>
        <dbReference type="EMBL" id="KAF7503682.1"/>
    </source>
</evidence>
<dbReference type="InterPro" id="IPR014811">
    <property type="entry name" value="ArgoL1"/>
</dbReference>
<evidence type="ECO:0000256" key="1">
    <source>
        <dbReference type="SAM" id="MobiDB-lite"/>
    </source>
</evidence>
<dbReference type="GO" id="GO:0003723">
    <property type="term" value="F:RNA binding"/>
    <property type="evidence" value="ECO:0007669"/>
    <property type="project" value="InterPro"/>
</dbReference>
<dbReference type="CDD" id="cd02846">
    <property type="entry name" value="PAZ_argonaute_like"/>
    <property type="match status" value="1"/>
</dbReference>
<dbReference type="Pfam" id="PF02171">
    <property type="entry name" value="Piwi"/>
    <property type="match status" value="1"/>
</dbReference>
<gene>
    <name evidence="3" type="ORF">GJ744_003360</name>
</gene>
<dbReference type="OrthoDB" id="10252740at2759"/>
<protein>
    <recommendedName>
        <fullName evidence="2">Piwi domain-containing protein</fullName>
    </recommendedName>
</protein>
<comment type="caution">
    <text evidence="3">The sequence shown here is derived from an EMBL/GenBank/DDBJ whole genome shotgun (WGS) entry which is preliminary data.</text>
</comment>
<feature type="compositionally biased region" description="Basic and acidic residues" evidence="1">
    <location>
        <begin position="41"/>
        <end position="59"/>
    </location>
</feature>
<feature type="domain" description="Piwi" evidence="2">
    <location>
        <begin position="712"/>
        <end position="998"/>
    </location>
</feature>
<proteinExistence type="predicted"/>
<dbReference type="SUPFAM" id="SSF101690">
    <property type="entry name" value="PAZ domain"/>
    <property type="match status" value="1"/>
</dbReference>
<dbReference type="Gene3D" id="3.30.420.10">
    <property type="entry name" value="Ribonuclease H-like superfamily/Ribonuclease H"/>
    <property type="match status" value="1"/>
</dbReference>
<feature type="compositionally biased region" description="Low complexity" evidence="1">
    <location>
        <begin position="670"/>
        <end position="692"/>
    </location>
</feature>
<dbReference type="InterPro" id="IPR032474">
    <property type="entry name" value="Argonaute_N"/>
</dbReference>
<dbReference type="SMART" id="SM00950">
    <property type="entry name" value="Piwi"/>
    <property type="match status" value="1"/>
</dbReference>
<feature type="compositionally biased region" description="Basic and acidic residues" evidence="1">
    <location>
        <begin position="1"/>
        <end position="13"/>
    </location>
</feature>
<dbReference type="PANTHER" id="PTHR22891">
    <property type="entry name" value="EUKARYOTIC TRANSLATION INITIATION FACTOR 2C"/>
    <property type="match status" value="1"/>
</dbReference>
<name>A0A8H7DZE6_9EURO</name>
<keyword evidence="4" id="KW-1185">Reference proteome</keyword>
<feature type="region of interest" description="Disordered" evidence="1">
    <location>
        <begin position="650"/>
        <end position="698"/>
    </location>
</feature>
<dbReference type="Pfam" id="PF08699">
    <property type="entry name" value="ArgoL1"/>
    <property type="match status" value="1"/>
</dbReference>
<dbReference type="InterPro" id="IPR036397">
    <property type="entry name" value="RNaseH_sf"/>
</dbReference>
<dbReference type="EMBL" id="JAACFV010000166">
    <property type="protein sequence ID" value="KAF7503682.1"/>
    <property type="molecule type" value="Genomic_DNA"/>
</dbReference>
<feature type="region of interest" description="Disordered" evidence="1">
    <location>
        <begin position="1"/>
        <end position="71"/>
    </location>
</feature>
<dbReference type="AlphaFoldDB" id="A0A8H7DZE6"/>
<accession>A0A8H7DZE6</accession>
<dbReference type="Gene3D" id="3.40.50.2300">
    <property type="match status" value="1"/>
</dbReference>
<dbReference type="Proteomes" id="UP000606974">
    <property type="component" value="Unassembled WGS sequence"/>
</dbReference>
<organism evidence="3 4">
    <name type="scientific">Endocarpon pusillum</name>
    <dbReference type="NCBI Taxonomy" id="364733"/>
    <lineage>
        <taxon>Eukaryota</taxon>
        <taxon>Fungi</taxon>
        <taxon>Dikarya</taxon>
        <taxon>Ascomycota</taxon>
        <taxon>Pezizomycotina</taxon>
        <taxon>Eurotiomycetes</taxon>
        <taxon>Chaetothyriomycetidae</taxon>
        <taxon>Verrucariales</taxon>
        <taxon>Verrucariaceae</taxon>
        <taxon>Endocarpon</taxon>
    </lineage>
</organism>
<dbReference type="SMART" id="SM01163">
    <property type="entry name" value="DUF1785"/>
    <property type="match status" value="1"/>
</dbReference>
<dbReference type="Pfam" id="PF16486">
    <property type="entry name" value="ArgoN"/>
    <property type="match status" value="1"/>
</dbReference>
<dbReference type="Gene3D" id="2.170.260.10">
    <property type="entry name" value="paz domain"/>
    <property type="match status" value="1"/>
</dbReference>
<dbReference type="InterPro" id="IPR012337">
    <property type="entry name" value="RNaseH-like_sf"/>
</dbReference>